<proteinExistence type="predicted"/>
<feature type="region of interest" description="Disordered" evidence="1">
    <location>
        <begin position="224"/>
        <end position="246"/>
    </location>
</feature>
<sequence>MYTPTPVTVTFPRPKCFCRYTAVSIYPNPAGEEDPLLKNNWVYECHFTPKQRGMVMPAVCDDCEEARHRANRRSNELMGSSTTSTEYDLLPSSSQDSTTTTTASNAKKSRQYKRHMAPMYDNVELWPRPSSSPPDHSSTTTSTTANNNDSKSLIGANIDHPSAFHGLSPLDHLRVCGFHMHALEWHHMQTVGIDKILRLADKTHCPVFNQSVVRWLGEQIRKPVTSTDTSTRTTTGTSITGMQSESKDNDAMSIIMGMDMKLFHKMGCLCKKEAALVRAPVLPPPTSLSSSLATFSHRGAATNTSSVQQEKQFWIVCRARAEAKSSFEIVDRGGSGGEMGNRNFPGLFGATTTSGPGSRSSRRGRKVAPAGTGMGLPGQLCSFGVPLEIANFGYNRVPIHAKVETNAWLSQWLSPPTSLPLSHPRPIYISTSSEQTVTAVRGLPATGSRLQQPVISSKPGPLVTTQHLERNERPWSTPFLYNEDNQSQIQERDTRDHVNDEHSRQRFVRWIEEVRRTEQAQEKCDLKGLDDELHGALAQHVKVLKSRIRVDEEGSSFEMQEDYVGSQFYKKVDMDATPTVRLQLCKDCKQGGREFCVIPRYRHDHGYHHPPPSPSHLIQLDVEMNINIDTGVACQVEAEAEVDQELKRVDRELEEVMTRHAEQVQRITEARSWLIPFFFECESCELRELDVDMLPCSHMVLCGQCLDRIEFYVVPREVL</sequence>
<feature type="region of interest" description="Disordered" evidence="1">
    <location>
        <begin position="351"/>
        <end position="371"/>
    </location>
</feature>
<evidence type="ECO:0000256" key="1">
    <source>
        <dbReference type="SAM" id="MobiDB-lite"/>
    </source>
</evidence>
<evidence type="ECO:0000313" key="3">
    <source>
        <dbReference type="Proteomes" id="UP000723463"/>
    </source>
</evidence>
<feature type="compositionally biased region" description="Basic residues" evidence="1">
    <location>
        <begin position="107"/>
        <end position="116"/>
    </location>
</feature>
<dbReference type="Proteomes" id="UP000723463">
    <property type="component" value="Unassembled WGS sequence"/>
</dbReference>
<organism evidence="2 3">
    <name type="scientific">Mortierella hygrophila</name>
    <dbReference type="NCBI Taxonomy" id="979708"/>
    <lineage>
        <taxon>Eukaryota</taxon>
        <taxon>Fungi</taxon>
        <taxon>Fungi incertae sedis</taxon>
        <taxon>Mucoromycota</taxon>
        <taxon>Mortierellomycotina</taxon>
        <taxon>Mortierellomycetes</taxon>
        <taxon>Mortierellales</taxon>
        <taxon>Mortierellaceae</taxon>
        <taxon>Mortierella</taxon>
    </lineage>
</organism>
<feature type="compositionally biased region" description="Polar residues" evidence="1">
    <location>
        <begin position="77"/>
        <end position="86"/>
    </location>
</feature>
<feature type="compositionally biased region" description="Low complexity" evidence="1">
    <location>
        <begin position="133"/>
        <end position="152"/>
    </location>
</feature>
<dbReference type="EMBL" id="JAAAXW010000014">
    <property type="protein sequence ID" value="KAF9549985.1"/>
    <property type="molecule type" value="Genomic_DNA"/>
</dbReference>
<accession>A0A9P6FH55</accession>
<protein>
    <submittedName>
        <fullName evidence="2">Uncharacterized protein</fullName>
    </submittedName>
</protein>
<feature type="region of interest" description="Disordered" evidence="1">
    <location>
        <begin position="70"/>
        <end position="154"/>
    </location>
</feature>
<dbReference type="AlphaFoldDB" id="A0A9P6FH55"/>
<name>A0A9P6FH55_9FUNG</name>
<feature type="compositionally biased region" description="Low complexity" evidence="1">
    <location>
        <begin position="225"/>
        <end position="240"/>
    </location>
</feature>
<feature type="compositionally biased region" description="Low complexity" evidence="1">
    <location>
        <begin position="92"/>
        <end position="104"/>
    </location>
</feature>
<comment type="caution">
    <text evidence="2">The sequence shown here is derived from an EMBL/GenBank/DDBJ whole genome shotgun (WGS) entry which is preliminary data.</text>
</comment>
<keyword evidence="3" id="KW-1185">Reference proteome</keyword>
<gene>
    <name evidence="2" type="ORF">EC957_002045</name>
</gene>
<reference evidence="2" key="1">
    <citation type="journal article" date="2020" name="Fungal Divers.">
        <title>Resolving the Mortierellaceae phylogeny through synthesis of multi-gene phylogenetics and phylogenomics.</title>
        <authorList>
            <person name="Vandepol N."/>
            <person name="Liber J."/>
            <person name="Desiro A."/>
            <person name="Na H."/>
            <person name="Kennedy M."/>
            <person name="Barry K."/>
            <person name="Grigoriev I.V."/>
            <person name="Miller A.N."/>
            <person name="O'Donnell K."/>
            <person name="Stajich J.E."/>
            <person name="Bonito G."/>
        </authorList>
    </citation>
    <scope>NUCLEOTIDE SEQUENCE</scope>
    <source>
        <strain evidence="2">NRRL 2591</strain>
    </source>
</reference>
<evidence type="ECO:0000313" key="2">
    <source>
        <dbReference type="EMBL" id="KAF9549985.1"/>
    </source>
</evidence>